<dbReference type="Pfam" id="PF00106">
    <property type="entry name" value="adh_short"/>
    <property type="match status" value="1"/>
</dbReference>
<dbReference type="PROSITE" id="PS00061">
    <property type="entry name" value="ADH_SHORT"/>
    <property type="match status" value="1"/>
</dbReference>
<dbReference type="PANTHER" id="PTHR42760:SF133">
    <property type="entry name" value="3-OXOACYL-[ACYL-CARRIER-PROTEIN] REDUCTASE"/>
    <property type="match status" value="1"/>
</dbReference>
<keyword evidence="6" id="KW-1185">Reference proteome</keyword>
<feature type="domain" description="Ketoreductase" evidence="4">
    <location>
        <begin position="10"/>
        <end position="193"/>
    </location>
</feature>
<protein>
    <submittedName>
        <fullName evidence="5">Sorbitol-6-phosphate 2-dehydrogenase</fullName>
    </submittedName>
</protein>
<sequence>MSDWLGLQGKVYIVTGGSSGIGKAIVDELLAAGAQVINADIHSSVQLHPRLHFIETDVSSKTAVEHLIATTLKKAGTIDGIVNNAGINLPRLLADQKHPHGRYELTEEIFDQLLAINLKSVYLLSQAAARIFYQTGTGVVINISSEAGLEGSEGQSIYAATKAAINSFTRSWAKELGKFNIRVVGVAPGIMEETGLRTLEYEEALAYTRGITVDALRKNYSKVSTIPLGRSGRLEEVANVVSFLLSDRASYISGVTMNVAGGKTRG</sequence>
<reference evidence="5 6" key="1">
    <citation type="submission" date="2021-03" db="EMBL/GenBank/DDBJ databases">
        <authorList>
            <person name="Gilmore M.S."/>
            <person name="Schwartzman J."/>
            <person name="Van Tyne D."/>
            <person name="Martin M."/>
            <person name="Earl A.M."/>
            <person name="Manson A.L."/>
            <person name="Straub T."/>
            <person name="Salamzade R."/>
            <person name="Saavedra J."/>
            <person name="Lebreton F."/>
            <person name="Prichula J."/>
            <person name="Schaufler K."/>
            <person name="Gaca A."/>
            <person name="Sgardioli B."/>
            <person name="Wagenaar J."/>
            <person name="Strong T."/>
        </authorList>
    </citation>
    <scope>NUCLEOTIDE SEQUENCE [LARGE SCALE GENOMIC DNA]</scope>
    <source>
        <strain evidence="5 6">665A</strain>
    </source>
</reference>
<dbReference type="NCBIfam" id="NF004817">
    <property type="entry name" value="PRK06171.1"/>
    <property type="match status" value="1"/>
</dbReference>
<keyword evidence="2" id="KW-0560">Oxidoreductase</keyword>
<evidence type="ECO:0000259" key="4">
    <source>
        <dbReference type="SMART" id="SM00822"/>
    </source>
</evidence>
<dbReference type="PANTHER" id="PTHR42760">
    <property type="entry name" value="SHORT-CHAIN DEHYDROGENASES/REDUCTASES FAMILY MEMBER"/>
    <property type="match status" value="1"/>
</dbReference>
<dbReference type="CDD" id="cd05233">
    <property type="entry name" value="SDR_c"/>
    <property type="match status" value="1"/>
</dbReference>
<dbReference type="Proteomes" id="UP000664357">
    <property type="component" value="Unassembled WGS sequence"/>
</dbReference>
<dbReference type="InterPro" id="IPR002347">
    <property type="entry name" value="SDR_fam"/>
</dbReference>
<evidence type="ECO:0000256" key="3">
    <source>
        <dbReference type="RuleBase" id="RU000363"/>
    </source>
</evidence>
<proteinExistence type="inferred from homology"/>
<dbReference type="EMBL" id="JAFREL020000001">
    <property type="protein sequence ID" value="MEO1769061.1"/>
    <property type="molecule type" value="Genomic_DNA"/>
</dbReference>
<dbReference type="RefSeq" id="WP_207703956.1">
    <property type="nucleotide sequence ID" value="NZ_JAFREL020000001.1"/>
</dbReference>
<dbReference type="InterPro" id="IPR057326">
    <property type="entry name" value="KR_dom"/>
</dbReference>
<dbReference type="Gene3D" id="3.40.50.720">
    <property type="entry name" value="NAD(P)-binding Rossmann-like Domain"/>
    <property type="match status" value="1"/>
</dbReference>
<organism evidence="5 6">
    <name type="scientific">Candidatus Enterococcus ferrettii</name>
    <dbReference type="NCBI Taxonomy" id="2815324"/>
    <lineage>
        <taxon>Bacteria</taxon>
        <taxon>Bacillati</taxon>
        <taxon>Bacillota</taxon>
        <taxon>Bacilli</taxon>
        <taxon>Lactobacillales</taxon>
        <taxon>Enterococcaceae</taxon>
        <taxon>Enterococcus</taxon>
    </lineage>
</organism>
<gene>
    <name evidence="5" type="ORF">JZO67_001000</name>
</gene>
<dbReference type="InterPro" id="IPR036291">
    <property type="entry name" value="NAD(P)-bd_dom_sf"/>
</dbReference>
<dbReference type="PRINTS" id="PR00080">
    <property type="entry name" value="SDRFAMILY"/>
</dbReference>
<accession>A0ABV0EKE8</accession>
<evidence type="ECO:0000256" key="1">
    <source>
        <dbReference type="ARBA" id="ARBA00006484"/>
    </source>
</evidence>
<evidence type="ECO:0000313" key="6">
    <source>
        <dbReference type="Proteomes" id="UP000664357"/>
    </source>
</evidence>
<dbReference type="InterPro" id="IPR020904">
    <property type="entry name" value="Sc_DH/Rdtase_CS"/>
</dbReference>
<comment type="similarity">
    <text evidence="1 3">Belongs to the short-chain dehydrogenases/reductases (SDR) family.</text>
</comment>
<name>A0ABV0EKE8_9ENTE</name>
<reference evidence="5 6" key="2">
    <citation type="submission" date="2024-02" db="EMBL/GenBank/DDBJ databases">
        <title>The Genome Sequence of Enterococcus sp. DIV0159.</title>
        <authorList>
            <person name="Earl A."/>
            <person name="Manson A."/>
            <person name="Gilmore M."/>
            <person name="Sanders J."/>
            <person name="Shea T."/>
            <person name="Howe W."/>
            <person name="Livny J."/>
            <person name="Cuomo C."/>
            <person name="Neafsey D."/>
            <person name="Birren B."/>
        </authorList>
    </citation>
    <scope>NUCLEOTIDE SEQUENCE [LARGE SCALE GENOMIC DNA]</scope>
    <source>
        <strain evidence="5 6">665A</strain>
    </source>
</reference>
<dbReference type="SMART" id="SM00822">
    <property type="entry name" value="PKS_KR"/>
    <property type="match status" value="1"/>
</dbReference>
<dbReference type="SUPFAM" id="SSF51735">
    <property type="entry name" value="NAD(P)-binding Rossmann-fold domains"/>
    <property type="match status" value="1"/>
</dbReference>
<evidence type="ECO:0000313" key="5">
    <source>
        <dbReference type="EMBL" id="MEO1769061.1"/>
    </source>
</evidence>
<evidence type="ECO:0000256" key="2">
    <source>
        <dbReference type="ARBA" id="ARBA00023002"/>
    </source>
</evidence>
<comment type="caution">
    <text evidence="5">The sequence shown here is derived from an EMBL/GenBank/DDBJ whole genome shotgun (WGS) entry which is preliminary data.</text>
</comment>
<dbReference type="PRINTS" id="PR00081">
    <property type="entry name" value="GDHRDH"/>
</dbReference>